<evidence type="ECO:0000256" key="4">
    <source>
        <dbReference type="ARBA" id="ARBA00022833"/>
    </source>
</evidence>
<dbReference type="GO" id="GO:0003723">
    <property type="term" value="F:RNA binding"/>
    <property type="evidence" value="ECO:0007669"/>
    <property type="project" value="InterPro"/>
</dbReference>
<dbReference type="PANTHER" id="PTHR46516">
    <property type="entry name" value="TRNA-SPECIFIC ADENOSINE DEAMINASE 1"/>
    <property type="match status" value="1"/>
</dbReference>
<keyword evidence="4" id="KW-0862">Zinc</keyword>
<dbReference type="GO" id="GO:0043829">
    <property type="term" value="F:tRNA-specific adenosine-37 deaminase activity"/>
    <property type="evidence" value="ECO:0007669"/>
    <property type="project" value="UniProtKB-EC"/>
</dbReference>
<evidence type="ECO:0000256" key="10">
    <source>
        <dbReference type="ARBA" id="ARBA00041760"/>
    </source>
</evidence>
<evidence type="ECO:0000256" key="2">
    <source>
        <dbReference type="ARBA" id="ARBA00022723"/>
    </source>
</evidence>
<keyword evidence="1" id="KW-0819">tRNA processing</keyword>
<dbReference type="GO" id="GO:0046872">
    <property type="term" value="F:metal ion binding"/>
    <property type="evidence" value="ECO:0007669"/>
    <property type="project" value="UniProtKB-KW"/>
</dbReference>
<dbReference type="Proteomes" id="UP000183832">
    <property type="component" value="Unassembled WGS sequence"/>
</dbReference>
<evidence type="ECO:0000313" key="13">
    <source>
        <dbReference type="EMBL" id="CRL04288.1"/>
    </source>
</evidence>
<dbReference type="PANTHER" id="PTHR46516:SF1">
    <property type="entry name" value="TRNA-SPECIFIC ADENOSINE DEAMINASE 1"/>
    <property type="match status" value="1"/>
</dbReference>
<evidence type="ECO:0000256" key="6">
    <source>
        <dbReference type="ARBA" id="ARBA00037784"/>
    </source>
</evidence>
<dbReference type="STRING" id="568069.A0A1J1IW07"/>
<keyword evidence="2" id="KW-0479">Metal-binding</keyword>
<evidence type="ECO:0000259" key="12">
    <source>
        <dbReference type="PROSITE" id="PS50141"/>
    </source>
</evidence>
<dbReference type="InterPro" id="IPR002466">
    <property type="entry name" value="A_deamin"/>
</dbReference>
<keyword evidence="14" id="KW-1185">Reference proteome</keyword>
<evidence type="ECO:0000256" key="9">
    <source>
        <dbReference type="ARBA" id="ARBA00040502"/>
    </source>
</evidence>
<comment type="similarity">
    <text evidence="7">Belongs to the ADAT1 family.</text>
</comment>
<dbReference type="SMART" id="SM00552">
    <property type="entry name" value="ADEAMc"/>
    <property type="match status" value="1"/>
</dbReference>
<comment type="function">
    <text evidence="6">Specifically deaminates adenosine-37 to inosine in tRNA-Ala.</text>
</comment>
<evidence type="ECO:0000256" key="3">
    <source>
        <dbReference type="ARBA" id="ARBA00022801"/>
    </source>
</evidence>
<comment type="cofactor">
    <cofactor evidence="5">
        <name>1D-myo-inositol hexakisphosphate</name>
        <dbReference type="ChEBI" id="CHEBI:58130"/>
    </cofactor>
</comment>
<dbReference type="Pfam" id="PF02137">
    <property type="entry name" value="A_deamin"/>
    <property type="match status" value="1"/>
</dbReference>
<keyword evidence="3" id="KW-0378">Hydrolase</keyword>
<protein>
    <recommendedName>
        <fullName evidence="9">tRNA-specific adenosine deaminase 1</fullName>
        <ecNumber evidence="8">3.5.4.34</ecNumber>
    </recommendedName>
    <alternativeName>
        <fullName evidence="10">tRNA-specific adenosine-37 deaminase</fullName>
    </alternativeName>
</protein>
<evidence type="ECO:0000256" key="11">
    <source>
        <dbReference type="ARBA" id="ARBA00047635"/>
    </source>
</evidence>
<organism evidence="13 14">
    <name type="scientific">Clunio marinus</name>
    <dbReference type="NCBI Taxonomy" id="568069"/>
    <lineage>
        <taxon>Eukaryota</taxon>
        <taxon>Metazoa</taxon>
        <taxon>Ecdysozoa</taxon>
        <taxon>Arthropoda</taxon>
        <taxon>Hexapoda</taxon>
        <taxon>Insecta</taxon>
        <taxon>Pterygota</taxon>
        <taxon>Neoptera</taxon>
        <taxon>Endopterygota</taxon>
        <taxon>Diptera</taxon>
        <taxon>Nematocera</taxon>
        <taxon>Chironomoidea</taxon>
        <taxon>Chironomidae</taxon>
        <taxon>Clunio</taxon>
    </lineage>
</organism>
<proteinExistence type="inferred from homology"/>
<dbReference type="EC" id="3.5.4.34" evidence="8"/>
<evidence type="ECO:0000256" key="8">
    <source>
        <dbReference type="ARBA" id="ARBA00038940"/>
    </source>
</evidence>
<dbReference type="PROSITE" id="PS50141">
    <property type="entry name" value="A_DEAMIN_EDITASE"/>
    <property type="match status" value="1"/>
</dbReference>
<reference evidence="13 14" key="1">
    <citation type="submission" date="2015-04" db="EMBL/GenBank/DDBJ databases">
        <authorList>
            <person name="Syromyatnikov M.Y."/>
            <person name="Popov V.N."/>
        </authorList>
    </citation>
    <scope>NUCLEOTIDE SEQUENCE [LARGE SCALE GENOMIC DNA]</scope>
</reference>
<accession>A0A1J1IW07</accession>
<name>A0A1J1IW07_9DIPT</name>
<evidence type="ECO:0000256" key="5">
    <source>
        <dbReference type="ARBA" id="ARBA00037026"/>
    </source>
</evidence>
<comment type="catalytic activity">
    <reaction evidence="11">
        <text>adenosine(37) in tRNA(Ala) + H2O + H(+) = inosine(37) in tRNA(Ala) + NH4(+)</text>
        <dbReference type="Rhea" id="RHEA:50968"/>
        <dbReference type="Rhea" id="RHEA-COMP:12855"/>
        <dbReference type="Rhea" id="RHEA-COMP:12856"/>
        <dbReference type="ChEBI" id="CHEBI:15377"/>
        <dbReference type="ChEBI" id="CHEBI:15378"/>
        <dbReference type="ChEBI" id="CHEBI:28938"/>
        <dbReference type="ChEBI" id="CHEBI:74411"/>
        <dbReference type="ChEBI" id="CHEBI:82852"/>
        <dbReference type="EC" id="3.5.4.34"/>
    </reaction>
</comment>
<evidence type="ECO:0000256" key="7">
    <source>
        <dbReference type="ARBA" id="ARBA00038326"/>
    </source>
</evidence>
<sequence>MDQMELANKISELCLSFYDRLPSAKRSLKSNEWTIYSAIVMESDDRKLEVVSCGTGTKCIGSMMLSEFGDILNDSHAEVICRRAFIRYLLFQIRASKASDRQSIFQFDEKTMKFKLMNVKFHMFTTSSPCGDASIYSTNDNQSENEEPEAKKVKMSELPNGFTGAKLLFYEDVEDVMAQTEGKIRIKPGKGDRTMSLSCSDKIARWNMMGIQGCLLSSIVDPIYLNSVILADGTSFNQTAMERALYRRFSDADKFLNHPFKLHRPTILVANNKLKFPFCRNDTDRVNPSANSIIYSRIDESERPIEVGVSGKRQGVTKKQMQTRKAHLKISKIEIFTEYLNILNEFPELKSHLYSSLINLDDLCYKDVKTSTTNDYNLQWRRLKENFLPNWTTKNENLLNFKSC</sequence>
<evidence type="ECO:0000256" key="1">
    <source>
        <dbReference type="ARBA" id="ARBA00022694"/>
    </source>
</evidence>
<dbReference type="AlphaFoldDB" id="A0A1J1IW07"/>
<dbReference type="OrthoDB" id="416253at2759"/>
<evidence type="ECO:0000313" key="14">
    <source>
        <dbReference type="Proteomes" id="UP000183832"/>
    </source>
</evidence>
<gene>
    <name evidence="13" type="ORF">CLUMA_CG017386</name>
</gene>
<feature type="domain" description="A to I editase" evidence="12">
    <location>
        <begin position="52"/>
        <end position="401"/>
    </location>
</feature>
<dbReference type="EMBL" id="CVRI01000063">
    <property type="protein sequence ID" value="CRL04288.1"/>
    <property type="molecule type" value="Genomic_DNA"/>
</dbReference>
<dbReference type="GO" id="GO:0008033">
    <property type="term" value="P:tRNA processing"/>
    <property type="evidence" value="ECO:0007669"/>
    <property type="project" value="UniProtKB-KW"/>
</dbReference>